<dbReference type="PANTHER" id="PTHR31476">
    <property type="entry name" value="PROTEIN WHAT'S THIS FACTOR 1 HOMOLOG, CHLOROPLASTIC"/>
    <property type="match status" value="1"/>
</dbReference>
<accession>A0ABQ8AJM1</accession>
<feature type="domain" description="PORR" evidence="1">
    <location>
        <begin position="128"/>
        <end position="174"/>
    </location>
</feature>
<dbReference type="Pfam" id="PF11955">
    <property type="entry name" value="PORR"/>
    <property type="match status" value="1"/>
</dbReference>
<evidence type="ECO:0000313" key="2">
    <source>
        <dbReference type="EMBL" id="KAH0892633.1"/>
    </source>
</evidence>
<protein>
    <recommendedName>
        <fullName evidence="1">PORR domain-containing protein</fullName>
    </recommendedName>
</protein>
<dbReference type="InterPro" id="IPR021099">
    <property type="entry name" value="PORR_domain"/>
</dbReference>
<reference evidence="2 3" key="1">
    <citation type="submission" date="2021-05" db="EMBL/GenBank/DDBJ databases">
        <title>Genome Assembly of Synthetic Allotetraploid Brassica napus Reveals Homoeologous Exchanges between Subgenomes.</title>
        <authorList>
            <person name="Davis J.T."/>
        </authorList>
    </citation>
    <scope>NUCLEOTIDE SEQUENCE [LARGE SCALE GENOMIC DNA]</scope>
    <source>
        <strain evidence="3">cv. Da-Ae</strain>
        <tissue evidence="2">Seedling</tissue>
    </source>
</reference>
<dbReference type="EMBL" id="JAGKQM010000013">
    <property type="protein sequence ID" value="KAH0892633.1"/>
    <property type="molecule type" value="Genomic_DNA"/>
</dbReference>
<evidence type="ECO:0000313" key="3">
    <source>
        <dbReference type="Proteomes" id="UP000824890"/>
    </source>
</evidence>
<proteinExistence type="predicted"/>
<name>A0ABQ8AJM1_BRANA</name>
<sequence>MEEKKKPRPSMWCSTTEFGRKKLASLSFDISCSSHKTVWSPSLDKHVGMCTILHTNSNPLQMHILPQHRKPMNYYATKSLSTLCVRMTSAASSLSMQELNLKSDELATKLQKLLMLSSHRRLLLSKLQLFSVRLKGTRDYVFLVEAYNDNGDLLEKDETWLMRERLIDLVQDGKRIKREGRSKVILVVMTDEYEDGFKNLFDSEEDSGVEYHFDGDEKYWSRKLYSSGMSNDEVKSVIESW</sequence>
<dbReference type="PANTHER" id="PTHR31476:SF2">
    <property type="entry name" value="UBIQUITIN CARBOXYL-TERMINAL HYDROLASE FAMILY PROTEIN"/>
    <property type="match status" value="1"/>
</dbReference>
<comment type="caution">
    <text evidence="2">The sequence shown here is derived from an EMBL/GenBank/DDBJ whole genome shotgun (WGS) entry which is preliminary data.</text>
</comment>
<evidence type="ECO:0000259" key="1">
    <source>
        <dbReference type="Pfam" id="PF11955"/>
    </source>
</evidence>
<dbReference type="InterPro" id="IPR045040">
    <property type="entry name" value="PORR_fam"/>
</dbReference>
<organism evidence="2 3">
    <name type="scientific">Brassica napus</name>
    <name type="common">Rape</name>
    <dbReference type="NCBI Taxonomy" id="3708"/>
    <lineage>
        <taxon>Eukaryota</taxon>
        <taxon>Viridiplantae</taxon>
        <taxon>Streptophyta</taxon>
        <taxon>Embryophyta</taxon>
        <taxon>Tracheophyta</taxon>
        <taxon>Spermatophyta</taxon>
        <taxon>Magnoliopsida</taxon>
        <taxon>eudicotyledons</taxon>
        <taxon>Gunneridae</taxon>
        <taxon>Pentapetalae</taxon>
        <taxon>rosids</taxon>
        <taxon>malvids</taxon>
        <taxon>Brassicales</taxon>
        <taxon>Brassicaceae</taxon>
        <taxon>Brassiceae</taxon>
        <taxon>Brassica</taxon>
    </lineage>
</organism>
<gene>
    <name evidence="2" type="ORF">HID58_055062</name>
</gene>
<keyword evidence="3" id="KW-1185">Reference proteome</keyword>
<dbReference type="Proteomes" id="UP000824890">
    <property type="component" value="Unassembled WGS sequence"/>
</dbReference>